<proteinExistence type="predicted"/>
<dbReference type="InterPro" id="IPR007312">
    <property type="entry name" value="Phosphoesterase"/>
</dbReference>
<organism evidence="3 4">
    <name type="scientific">Streptomyces varsoviensis</name>
    <dbReference type="NCBI Taxonomy" id="67373"/>
    <lineage>
        <taxon>Bacteria</taxon>
        <taxon>Bacillati</taxon>
        <taxon>Actinomycetota</taxon>
        <taxon>Actinomycetes</taxon>
        <taxon>Kitasatosporales</taxon>
        <taxon>Streptomycetaceae</taxon>
        <taxon>Streptomyces</taxon>
    </lineage>
</organism>
<gene>
    <name evidence="3" type="ORF">ADK38_47590</name>
</gene>
<keyword evidence="4" id="KW-1185">Reference proteome</keyword>
<dbReference type="PANTHER" id="PTHR31956:SF1">
    <property type="entry name" value="NON-SPECIFIC PHOSPHOLIPASE C1"/>
    <property type="match status" value="1"/>
</dbReference>
<protein>
    <submittedName>
        <fullName evidence="3">Phospholipase C</fullName>
    </submittedName>
</protein>
<reference evidence="3 4" key="1">
    <citation type="submission" date="2015-07" db="EMBL/GenBank/DDBJ databases">
        <authorList>
            <person name="Ju K.-S."/>
            <person name="Doroghazi J.R."/>
            <person name="Metcalf W.W."/>
        </authorList>
    </citation>
    <scope>NUCLEOTIDE SEQUENCE [LARGE SCALE GENOMIC DNA]</scope>
    <source>
        <strain evidence="3 4">NRRL B-3589</strain>
    </source>
</reference>
<dbReference type="Gene3D" id="3.40.720.10">
    <property type="entry name" value="Alkaline Phosphatase, subunit A"/>
    <property type="match status" value="2"/>
</dbReference>
<keyword evidence="1" id="KW-0378">Hydrolase</keyword>
<accession>A0ABR5IQR3</accession>
<sequence>PERRHGSLDDIEHVVLLMQENRSFDHYFGTLKGVRGFADPDALRLPTGRSVFYQPDEANPEGYLLPFRLNTRKSSAQAIPSTSHAWAVQHEAWNGGKMDRWLPAHRKADGKNGPYVMGYHTRQDIPFQFALAETFTICDNYFCSVFGPTWPNRLYWMTGTIDPSGTQGGPITNNTAPTPYRWTTYAERLQQAGVSWRVYQQQDNYGCNMLENFKTFKDAKPGDPLYERGMRKLAADAFEEDARNDRLPAVSWIIPTSTESEHPDYLPAAGADFVARKIEAIASNPKVWRKTAFILNYDENDGLFDHVPPPTPPAGTKDEF</sequence>
<dbReference type="InterPro" id="IPR017850">
    <property type="entry name" value="Alkaline_phosphatase_core_sf"/>
</dbReference>
<evidence type="ECO:0000313" key="4">
    <source>
        <dbReference type="Proteomes" id="UP000037020"/>
    </source>
</evidence>
<evidence type="ECO:0000256" key="1">
    <source>
        <dbReference type="ARBA" id="ARBA00022801"/>
    </source>
</evidence>
<feature type="non-terminal residue" evidence="3">
    <location>
        <position position="1"/>
    </location>
</feature>
<evidence type="ECO:0000256" key="2">
    <source>
        <dbReference type="ARBA" id="ARBA00023026"/>
    </source>
</evidence>
<evidence type="ECO:0000313" key="3">
    <source>
        <dbReference type="EMBL" id="KOG35816.1"/>
    </source>
</evidence>
<dbReference type="Proteomes" id="UP000037020">
    <property type="component" value="Unassembled WGS sequence"/>
</dbReference>
<dbReference type="PANTHER" id="PTHR31956">
    <property type="entry name" value="NON-SPECIFIC PHOSPHOLIPASE C4-RELATED"/>
    <property type="match status" value="1"/>
</dbReference>
<comment type="caution">
    <text evidence="3">The sequence shown here is derived from an EMBL/GenBank/DDBJ whole genome shotgun (WGS) entry which is preliminary data.</text>
</comment>
<dbReference type="Pfam" id="PF04185">
    <property type="entry name" value="Phosphoesterase"/>
    <property type="match status" value="1"/>
</dbReference>
<name>A0ABR5IQR3_9ACTN</name>
<feature type="non-terminal residue" evidence="3">
    <location>
        <position position="320"/>
    </location>
</feature>
<dbReference type="EMBL" id="LGUT01004779">
    <property type="protein sequence ID" value="KOG35816.1"/>
    <property type="molecule type" value="Genomic_DNA"/>
</dbReference>
<keyword evidence="2" id="KW-0843">Virulence</keyword>